<keyword evidence="4" id="KW-0539">Nucleus</keyword>
<organism evidence="5 6">
    <name type="scientific">Cervus elaphus hippelaphus</name>
    <name type="common">European red deer</name>
    <dbReference type="NCBI Taxonomy" id="46360"/>
    <lineage>
        <taxon>Eukaryota</taxon>
        <taxon>Metazoa</taxon>
        <taxon>Chordata</taxon>
        <taxon>Craniata</taxon>
        <taxon>Vertebrata</taxon>
        <taxon>Euteleostomi</taxon>
        <taxon>Mammalia</taxon>
        <taxon>Eutheria</taxon>
        <taxon>Laurasiatheria</taxon>
        <taxon>Artiodactyla</taxon>
        <taxon>Ruminantia</taxon>
        <taxon>Pecora</taxon>
        <taxon>Cervidae</taxon>
        <taxon>Cervinae</taxon>
        <taxon>Cervus</taxon>
    </lineage>
</organism>
<evidence type="ECO:0000256" key="3">
    <source>
        <dbReference type="ARBA" id="ARBA00023036"/>
    </source>
</evidence>
<comment type="subcellular location">
    <subcellularLocation>
        <location evidence="1">Nucleus</location>
    </subcellularLocation>
</comment>
<sequence length="68" mass="8024">MVICVFISSSSGFVAIKKQQDVVRFLETTRARFEEVDIPMSEKQRQRIYNNIPWRRHLLRQPTATSDV</sequence>
<protein>
    <submittedName>
        <fullName evidence="5">Uncharacterized protein</fullName>
    </submittedName>
</protein>
<accession>A0A212DFB4</accession>
<dbReference type="GO" id="GO:0005737">
    <property type="term" value="C:cytoplasm"/>
    <property type="evidence" value="ECO:0007669"/>
    <property type="project" value="TreeGrafter"/>
</dbReference>
<dbReference type="Pfam" id="PF04908">
    <property type="entry name" value="SH3BGR"/>
    <property type="match status" value="1"/>
</dbReference>
<evidence type="ECO:0000256" key="1">
    <source>
        <dbReference type="ARBA" id="ARBA00004123"/>
    </source>
</evidence>
<dbReference type="InterPro" id="IPR006993">
    <property type="entry name" value="Glut_rich_SH3-bd"/>
</dbReference>
<proteinExistence type="inferred from homology"/>
<dbReference type="SUPFAM" id="SSF52833">
    <property type="entry name" value="Thioredoxin-like"/>
    <property type="match status" value="1"/>
</dbReference>
<dbReference type="InterPro" id="IPR036249">
    <property type="entry name" value="Thioredoxin-like_sf"/>
</dbReference>
<dbReference type="PANTHER" id="PTHR12232:SF4">
    <property type="entry name" value="SH3 DOMAIN-BINDING GLUTAMIC ACID-RICH-LIKE PROTEIN 2"/>
    <property type="match status" value="1"/>
</dbReference>
<dbReference type="EMBL" id="MKHE01000003">
    <property type="protein sequence ID" value="OWK16947.1"/>
    <property type="molecule type" value="Genomic_DNA"/>
</dbReference>
<dbReference type="Gene3D" id="3.40.30.10">
    <property type="entry name" value="Glutaredoxin"/>
    <property type="match status" value="1"/>
</dbReference>
<dbReference type="GO" id="GO:0005634">
    <property type="term" value="C:nucleus"/>
    <property type="evidence" value="ECO:0007669"/>
    <property type="project" value="UniProtKB-SubCell"/>
</dbReference>
<reference evidence="5 6" key="1">
    <citation type="journal article" date="2018" name="Mol. Genet. Genomics">
        <title>The red deer Cervus elaphus genome CerEla1.0: sequencing, annotating, genes, and chromosomes.</title>
        <authorList>
            <person name="Bana N.A."/>
            <person name="Nyiri A."/>
            <person name="Nagy J."/>
            <person name="Frank K."/>
            <person name="Nagy T."/>
            <person name="Steger V."/>
            <person name="Schiller M."/>
            <person name="Lakatos P."/>
            <person name="Sugar L."/>
            <person name="Horn P."/>
            <person name="Barta E."/>
            <person name="Orosz L."/>
        </authorList>
    </citation>
    <scope>NUCLEOTIDE SEQUENCE [LARGE SCALE GENOMIC DNA]</scope>
    <source>
        <strain evidence="5">Hungarian</strain>
    </source>
</reference>
<dbReference type="InterPro" id="IPR051033">
    <property type="entry name" value="SH3BGR"/>
</dbReference>
<evidence type="ECO:0000256" key="4">
    <source>
        <dbReference type="ARBA" id="ARBA00023242"/>
    </source>
</evidence>
<name>A0A212DFB4_CEREH</name>
<dbReference type="OrthoDB" id="9932926at2759"/>
<dbReference type="PANTHER" id="PTHR12232">
    <property type="entry name" value="SH3 DOMAIN-BINDING GLUTAMIC ACID-RICH-LIKE PROTEIN"/>
    <property type="match status" value="1"/>
</dbReference>
<dbReference type="Proteomes" id="UP000242450">
    <property type="component" value="Chromosome 3"/>
</dbReference>
<comment type="caution">
    <text evidence="5">The sequence shown here is derived from an EMBL/GenBank/DDBJ whole genome shotgun (WGS) entry which is preliminary data.</text>
</comment>
<dbReference type="AlphaFoldDB" id="A0A212DFB4"/>
<comment type="similarity">
    <text evidence="2">Belongs to the SH3BGR family.</text>
</comment>
<keyword evidence="6" id="KW-1185">Reference proteome</keyword>
<evidence type="ECO:0000256" key="2">
    <source>
        <dbReference type="ARBA" id="ARBA00007764"/>
    </source>
</evidence>
<gene>
    <name evidence="5" type="ORF">Celaphus_00011324</name>
</gene>
<evidence type="ECO:0000313" key="5">
    <source>
        <dbReference type="EMBL" id="OWK16947.1"/>
    </source>
</evidence>
<keyword evidence="3" id="KW-0729">SH3-binding</keyword>
<dbReference type="GO" id="GO:0017124">
    <property type="term" value="F:SH3 domain binding"/>
    <property type="evidence" value="ECO:0007669"/>
    <property type="project" value="UniProtKB-KW"/>
</dbReference>
<evidence type="ECO:0000313" key="6">
    <source>
        <dbReference type="Proteomes" id="UP000242450"/>
    </source>
</evidence>